<evidence type="ECO:0000313" key="1">
    <source>
        <dbReference type="EMBL" id="GEU73242.1"/>
    </source>
</evidence>
<reference evidence="1" key="1">
    <citation type="journal article" date="2019" name="Sci. Rep.">
        <title>Draft genome of Tanacetum cinerariifolium, the natural source of mosquito coil.</title>
        <authorList>
            <person name="Yamashiro T."/>
            <person name="Shiraishi A."/>
            <person name="Satake H."/>
            <person name="Nakayama K."/>
        </authorList>
    </citation>
    <scope>NUCLEOTIDE SEQUENCE</scope>
</reference>
<sequence length="631" mass="72840">MGLPSGYWWGEDNGLRWDCLVAAGGGRVWGRVLQAQLVPGLTRTNTVSPCGVVNDVTRLQALVDKKKVVVTKAAIREGNDSLGLKHLYLRGCWSDKRLRKKEMQMNMLKMLLLVMILKEMILLLMEKFMLLLKNHPYHLLPQLFHHDNHLKISLQHLRYNKHHHNHLRRVDHLEYDKVAQALEITKLKRRVKRLEKGNKARVLKLKRLKKVGTSQRVDTSDETVMDDESNQGRMIDEMDKDDAVVLIDEKEEDTKVEETMLDESAQEDEPVEVHEVVDVVTTAKLIIEVVTAASETVTAASAIISAAEPQVPTAAATITTAPTKVAAAPSRRRKGVVIRDPEEESTTSSIISTETKSKDKGKWIMVEEPKPLKKKQQIEMDERYGRKLHAEINKDIDWDVAIDHVKLKGKEDPAVQRYQVIKRKPQTEGQARKNMMMMYLKNVASFKLDYFKGMSYDDIRPIFEAKFNINIEFLLKTKEQIEEEENKVLQSTNETPAQKAVKRRKLNKEVKDLKRHLEIVPNEDDDVYTEATSLSRKVPVVDYKIIELNNKPYYKIIRGDGTHQLYISFLTLLKNFDREDLEALWSLVKERLKSGRIKGLYMVKKRSRARSYWNYVMKTKLMLIDDINDGQ</sequence>
<comment type="caution">
    <text evidence="1">The sequence shown here is derived from an EMBL/GenBank/DDBJ whole genome shotgun (WGS) entry which is preliminary data.</text>
</comment>
<protein>
    <submittedName>
        <fullName evidence="1">Uncharacterized protein</fullName>
    </submittedName>
</protein>
<proteinExistence type="predicted"/>
<organism evidence="1">
    <name type="scientific">Tanacetum cinerariifolium</name>
    <name type="common">Dalmatian daisy</name>
    <name type="synonym">Chrysanthemum cinerariifolium</name>
    <dbReference type="NCBI Taxonomy" id="118510"/>
    <lineage>
        <taxon>Eukaryota</taxon>
        <taxon>Viridiplantae</taxon>
        <taxon>Streptophyta</taxon>
        <taxon>Embryophyta</taxon>
        <taxon>Tracheophyta</taxon>
        <taxon>Spermatophyta</taxon>
        <taxon>Magnoliopsida</taxon>
        <taxon>eudicotyledons</taxon>
        <taxon>Gunneridae</taxon>
        <taxon>Pentapetalae</taxon>
        <taxon>asterids</taxon>
        <taxon>campanulids</taxon>
        <taxon>Asterales</taxon>
        <taxon>Asteraceae</taxon>
        <taxon>Asteroideae</taxon>
        <taxon>Anthemideae</taxon>
        <taxon>Anthemidinae</taxon>
        <taxon>Tanacetum</taxon>
    </lineage>
</organism>
<dbReference type="EMBL" id="BKCJ010006649">
    <property type="protein sequence ID" value="GEU73242.1"/>
    <property type="molecule type" value="Genomic_DNA"/>
</dbReference>
<accession>A0A6L2MKC2</accession>
<gene>
    <name evidence="1" type="ORF">Tci_045220</name>
</gene>
<dbReference type="AlphaFoldDB" id="A0A6L2MKC2"/>
<name>A0A6L2MKC2_TANCI</name>